<protein>
    <submittedName>
        <fullName evidence="3">DUF4349 domain-containing protein</fullName>
    </submittedName>
</protein>
<comment type="caution">
    <text evidence="3">The sequence shown here is derived from an EMBL/GenBank/DDBJ whole genome shotgun (WGS) entry which is preliminary data.</text>
</comment>
<evidence type="ECO:0000256" key="1">
    <source>
        <dbReference type="SAM" id="Phobius"/>
    </source>
</evidence>
<reference evidence="3 4" key="1">
    <citation type="submission" date="2021-03" db="EMBL/GenBank/DDBJ databases">
        <authorList>
            <person name="Grouzdev D.S."/>
        </authorList>
    </citation>
    <scope>NUCLEOTIDE SEQUENCE [LARGE SCALE GENOMIC DNA]</scope>
    <source>
        <strain evidence="3 4">M50-1</strain>
    </source>
</reference>
<dbReference type="EMBL" id="SIJK02000014">
    <property type="protein sequence ID" value="MBP1466021.1"/>
    <property type="molecule type" value="Genomic_DNA"/>
</dbReference>
<keyword evidence="1" id="KW-1133">Transmembrane helix</keyword>
<feature type="transmembrane region" description="Helical" evidence="1">
    <location>
        <begin position="263"/>
        <end position="288"/>
    </location>
</feature>
<feature type="domain" description="DUF4349" evidence="2">
    <location>
        <begin position="75"/>
        <end position="285"/>
    </location>
</feature>
<evidence type="ECO:0000313" key="3">
    <source>
        <dbReference type="EMBL" id="MBP1466021.1"/>
    </source>
</evidence>
<gene>
    <name evidence="3" type="ORF">EYB53_009925</name>
</gene>
<keyword evidence="4" id="KW-1185">Reference proteome</keyword>
<organism evidence="3 4">
    <name type="scientific">Candidatus Chloroploca mongolica</name>
    <dbReference type="NCBI Taxonomy" id="2528176"/>
    <lineage>
        <taxon>Bacteria</taxon>
        <taxon>Bacillati</taxon>
        <taxon>Chloroflexota</taxon>
        <taxon>Chloroflexia</taxon>
        <taxon>Chloroflexales</taxon>
        <taxon>Chloroflexineae</taxon>
        <taxon>Oscillochloridaceae</taxon>
        <taxon>Candidatus Chloroploca</taxon>
    </lineage>
</organism>
<sequence>MRSPIFITMLIIMFALAGCGGQTVSSEFETINESLIVGSADSGAPMGMPPAAAERGMADAATAQEIGAPLPSGERLVIKNGSLSLQVEQVSEVEAHIRTLAEQQGGYIVSISTSGSEENLSSSITLRVPENRFDETLTAIEGLALKIFSRSVSGDDVTEEFVDLESRLRTLEATQDRLLELLTRAEDVEAALQVNYALRDIQSEIEQIMGRMKYLQQSAAMSTLFVDLRPVPPPPTIVEEGQWQPLRVAQTALRDLVIFGQGLLNFGIVLLIWSPLWLPLLLIVRWGWGRLRSRPRKAPAAKATAGTPTGQGE</sequence>
<keyword evidence="1" id="KW-0812">Transmembrane</keyword>
<dbReference type="RefSeq" id="WP_135478036.1">
    <property type="nucleotide sequence ID" value="NZ_SIJK02000014.1"/>
</dbReference>
<evidence type="ECO:0000313" key="4">
    <source>
        <dbReference type="Proteomes" id="UP001193081"/>
    </source>
</evidence>
<proteinExistence type="predicted"/>
<dbReference type="Proteomes" id="UP001193081">
    <property type="component" value="Unassembled WGS sequence"/>
</dbReference>
<keyword evidence="1" id="KW-0472">Membrane</keyword>
<evidence type="ECO:0000259" key="2">
    <source>
        <dbReference type="Pfam" id="PF14257"/>
    </source>
</evidence>
<dbReference type="InterPro" id="IPR025645">
    <property type="entry name" value="DUF4349"/>
</dbReference>
<dbReference type="Pfam" id="PF14257">
    <property type="entry name" value="DUF4349"/>
    <property type="match status" value="1"/>
</dbReference>
<dbReference type="PROSITE" id="PS51257">
    <property type="entry name" value="PROKAR_LIPOPROTEIN"/>
    <property type="match status" value="1"/>
</dbReference>
<name>A0ABS4D9A9_9CHLR</name>
<accession>A0ABS4D9A9</accession>